<evidence type="ECO:0008006" key="4">
    <source>
        <dbReference type="Google" id="ProtNLM"/>
    </source>
</evidence>
<dbReference type="Proteomes" id="UP000318055">
    <property type="component" value="Chromosome"/>
</dbReference>
<keyword evidence="3" id="KW-1185">Reference proteome</keyword>
<dbReference type="KEGG" id="ssua:FPZ54_11165"/>
<dbReference type="RefSeq" id="WP_145847244.1">
    <property type="nucleotide sequence ID" value="NZ_CP042239.1"/>
</dbReference>
<reference evidence="2 3" key="1">
    <citation type="submission" date="2019-07" db="EMBL/GenBank/DDBJ databases">
        <title>Sphingomonas alkalisoli sp. nov., isolated from rhizosphere soil of Suaedae salsa.</title>
        <authorList>
            <person name="Zhang H."/>
            <person name="Xu L."/>
            <person name="Zhang J.-X."/>
            <person name="Sun J.-Q."/>
        </authorList>
    </citation>
    <scope>NUCLEOTIDE SEQUENCE [LARGE SCALE GENOMIC DNA]</scope>
    <source>
        <strain evidence="2 3">XS-10</strain>
    </source>
</reference>
<evidence type="ECO:0000313" key="2">
    <source>
        <dbReference type="EMBL" id="QDX26528.1"/>
    </source>
</evidence>
<organism evidence="2 3">
    <name type="scientific">Sphingomonas suaedae</name>
    <dbReference type="NCBI Taxonomy" id="2599297"/>
    <lineage>
        <taxon>Bacteria</taxon>
        <taxon>Pseudomonadati</taxon>
        <taxon>Pseudomonadota</taxon>
        <taxon>Alphaproteobacteria</taxon>
        <taxon>Sphingomonadales</taxon>
        <taxon>Sphingomonadaceae</taxon>
        <taxon>Sphingomonas</taxon>
    </lineage>
</organism>
<dbReference type="SUPFAM" id="SSF48452">
    <property type="entry name" value="TPR-like"/>
    <property type="match status" value="1"/>
</dbReference>
<feature type="chain" id="PRO_5021950230" description="DUF1570 domain-containing protein" evidence="1">
    <location>
        <begin position="21"/>
        <end position="541"/>
    </location>
</feature>
<keyword evidence="1" id="KW-0732">Signal</keyword>
<gene>
    <name evidence="2" type="ORF">FPZ54_11165</name>
</gene>
<dbReference type="EMBL" id="CP042239">
    <property type="protein sequence ID" value="QDX26528.1"/>
    <property type="molecule type" value="Genomic_DNA"/>
</dbReference>
<protein>
    <recommendedName>
        <fullName evidence="4">DUF1570 domain-containing protein</fullName>
    </recommendedName>
</protein>
<evidence type="ECO:0000256" key="1">
    <source>
        <dbReference type="SAM" id="SignalP"/>
    </source>
</evidence>
<dbReference type="InterPro" id="IPR011990">
    <property type="entry name" value="TPR-like_helical_dom_sf"/>
</dbReference>
<dbReference type="Gene3D" id="1.25.40.10">
    <property type="entry name" value="Tetratricopeptide repeat domain"/>
    <property type="match status" value="1"/>
</dbReference>
<dbReference type="AlphaFoldDB" id="A0A518RGE1"/>
<feature type="signal peptide" evidence="1">
    <location>
        <begin position="1"/>
        <end position="20"/>
    </location>
</feature>
<evidence type="ECO:0000313" key="3">
    <source>
        <dbReference type="Proteomes" id="UP000318055"/>
    </source>
</evidence>
<dbReference type="OrthoDB" id="5523615at2"/>
<accession>A0A518RGE1</accession>
<sequence length="541" mass="59762">MNFKLLAICATLVAPGIAHADWKRAESKNFIVFSEGSEEELRTATENMEKFAFVQAVVQGKKDVPPSPVKLKVYMVANVPAVVATLPFPSYGVGGYYNPVLRGPFLVTPRRGIRSTKMRSARRLSAADDAFEADGVFYHELTHHFMFQYSPAAYPSWYSEGFAEFWGGFQIETSDKADLVRFGLPQTSRLTQIARSPWMPMEKLLTARSYADAGDQIGSLYAQGWLLTHYSFVNSERNKQLQTYLAAINRGETYADAAKAGYGATLDALNSELQAYARQGKIGTQQISFKPIPTGEIAIRATTPAENELLDEDQRLSGGVAKSDRESFVRRVREGAAKFPNDPFALAVLTETEDLAGNAAEAQAALDRWIAVAPKDPGALMFKGKLATQRLAAAKSTDADAWETARANIAAAIKASPDTPRFYKVYYDSFVAEGRYPPPAGALNGLAYALKLVPNDDDLRYQVAKDYEDRDMIPEAIAVIRPLAYTIKPDSELSPGEKRRRDKAKETYAMLGQTDYETPREMYDRLLKKQDEAKGGKTAGN</sequence>
<name>A0A518RGE1_9SPHN</name>
<proteinExistence type="predicted"/>